<accession>D6X2M5</accession>
<protein>
    <submittedName>
        <fullName evidence="1">Uncharacterized protein</fullName>
    </submittedName>
</protein>
<organism evidence="1 2">
    <name type="scientific">Tribolium castaneum</name>
    <name type="common">Red flour beetle</name>
    <dbReference type="NCBI Taxonomy" id="7070"/>
    <lineage>
        <taxon>Eukaryota</taxon>
        <taxon>Metazoa</taxon>
        <taxon>Ecdysozoa</taxon>
        <taxon>Arthropoda</taxon>
        <taxon>Hexapoda</taxon>
        <taxon>Insecta</taxon>
        <taxon>Pterygota</taxon>
        <taxon>Neoptera</taxon>
        <taxon>Endopterygota</taxon>
        <taxon>Coleoptera</taxon>
        <taxon>Polyphaga</taxon>
        <taxon>Cucujiformia</taxon>
        <taxon>Tenebrionidae</taxon>
        <taxon>Tenebrionidae incertae sedis</taxon>
        <taxon>Tribolium</taxon>
    </lineage>
</organism>
<dbReference type="Proteomes" id="UP000007266">
    <property type="component" value="Linkage group 9"/>
</dbReference>
<dbReference type="AlphaFoldDB" id="D6X2M5"/>
<dbReference type="HOGENOM" id="CLU_2743336_0_0_1"/>
<reference evidence="1 2" key="2">
    <citation type="journal article" date="2010" name="Nucleic Acids Res.">
        <title>BeetleBase in 2010: revisions to provide comprehensive genomic information for Tribolium castaneum.</title>
        <authorList>
            <person name="Kim H.S."/>
            <person name="Murphy T."/>
            <person name="Xia J."/>
            <person name="Caragea D."/>
            <person name="Park Y."/>
            <person name="Beeman R.W."/>
            <person name="Lorenzen M.D."/>
            <person name="Butcher S."/>
            <person name="Manak J.R."/>
            <person name="Brown S.J."/>
        </authorList>
    </citation>
    <scope>GENOME REANNOTATION</scope>
    <source>
        <strain evidence="1 2">Georgia GA2</strain>
    </source>
</reference>
<proteinExistence type="predicted"/>
<dbReference type="InParanoid" id="D6X2M5"/>
<keyword evidence="2" id="KW-1185">Reference proteome</keyword>
<evidence type="ECO:0000313" key="1">
    <source>
        <dbReference type="EMBL" id="EFA09855.1"/>
    </source>
</evidence>
<reference evidence="1 2" key="1">
    <citation type="journal article" date="2008" name="Nature">
        <title>The genome of the model beetle and pest Tribolium castaneum.</title>
        <authorList>
            <consortium name="Tribolium Genome Sequencing Consortium"/>
            <person name="Richards S."/>
            <person name="Gibbs R.A."/>
            <person name="Weinstock G.M."/>
            <person name="Brown S.J."/>
            <person name="Denell R."/>
            <person name="Beeman R.W."/>
            <person name="Gibbs R."/>
            <person name="Beeman R.W."/>
            <person name="Brown S.J."/>
            <person name="Bucher G."/>
            <person name="Friedrich M."/>
            <person name="Grimmelikhuijzen C.J."/>
            <person name="Klingler M."/>
            <person name="Lorenzen M."/>
            <person name="Richards S."/>
            <person name="Roth S."/>
            <person name="Schroder R."/>
            <person name="Tautz D."/>
            <person name="Zdobnov E.M."/>
            <person name="Muzny D."/>
            <person name="Gibbs R.A."/>
            <person name="Weinstock G.M."/>
            <person name="Attaway T."/>
            <person name="Bell S."/>
            <person name="Buhay C.J."/>
            <person name="Chandrabose M.N."/>
            <person name="Chavez D."/>
            <person name="Clerk-Blankenburg K.P."/>
            <person name="Cree A."/>
            <person name="Dao M."/>
            <person name="Davis C."/>
            <person name="Chacko J."/>
            <person name="Dinh H."/>
            <person name="Dugan-Rocha S."/>
            <person name="Fowler G."/>
            <person name="Garner T.T."/>
            <person name="Garnes J."/>
            <person name="Gnirke A."/>
            <person name="Hawes A."/>
            <person name="Hernandez J."/>
            <person name="Hines S."/>
            <person name="Holder M."/>
            <person name="Hume J."/>
            <person name="Jhangiani S.N."/>
            <person name="Joshi V."/>
            <person name="Khan Z.M."/>
            <person name="Jackson L."/>
            <person name="Kovar C."/>
            <person name="Kowis A."/>
            <person name="Lee S."/>
            <person name="Lewis L.R."/>
            <person name="Margolis J."/>
            <person name="Morgan M."/>
            <person name="Nazareth L.V."/>
            <person name="Nguyen N."/>
            <person name="Okwuonu G."/>
            <person name="Parker D."/>
            <person name="Richards S."/>
            <person name="Ruiz S.J."/>
            <person name="Santibanez J."/>
            <person name="Savard J."/>
            <person name="Scherer S.E."/>
            <person name="Schneider B."/>
            <person name="Sodergren E."/>
            <person name="Tautz D."/>
            <person name="Vattahil S."/>
            <person name="Villasana D."/>
            <person name="White C.S."/>
            <person name="Wright R."/>
            <person name="Park Y."/>
            <person name="Beeman R.W."/>
            <person name="Lord J."/>
            <person name="Oppert B."/>
            <person name="Lorenzen M."/>
            <person name="Brown S."/>
            <person name="Wang L."/>
            <person name="Savard J."/>
            <person name="Tautz D."/>
            <person name="Richards S."/>
            <person name="Weinstock G."/>
            <person name="Gibbs R.A."/>
            <person name="Liu Y."/>
            <person name="Worley K."/>
            <person name="Weinstock G."/>
            <person name="Elsik C.G."/>
            <person name="Reese J.T."/>
            <person name="Elhaik E."/>
            <person name="Landan G."/>
            <person name="Graur D."/>
            <person name="Arensburger P."/>
            <person name="Atkinson P."/>
            <person name="Beeman R.W."/>
            <person name="Beidler J."/>
            <person name="Brown S.J."/>
            <person name="Demuth J.P."/>
            <person name="Drury D.W."/>
            <person name="Du Y.Z."/>
            <person name="Fujiwara H."/>
            <person name="Lorenzen M."/>
            <person name="Maselli V."/>
            <person name="Osanai M."/>
            <person name="Park Y."/>
            <person name="Robertson H.M."/>
            <person name="Tu Z."/>
            <person name="Wang J.J."/>
            <person name="Wang S."/>
            <person name="Richards S."/>
            <person name="Song H."/>
            <person name="Zhang L."/>
            <person name="Sodergren E."/>
            <person name="Werner D."/>
            <person name="Stanke M."/>
            <person name="Morgenstern B."/>
            <person name="Solovyev V."/>
            <person name="Kosarev P."/>
            <person name="Brown G."/>
            <person name="Chen H.C."/>
            <person name="Ermolaeva O."/>
            <person name="Hlavina W."/>
            <person name="Kapustin Y."/>
            <person name="Kiryutin B."/>
            <person name="Kitts P."/>
            <person name="Maglott D."/>
            <person name="Pruitt K."/>
            <person name="Sapojnikov V."/>
            <person name="Souvorov A."/>
            <person name="Mackey A.J."/>
            <person name="Waterhouse R.M."/>
            <person name="Wyder S."/>
            <person name="Zdobnov E.M."/>
            <person name="Zdobnov E.M."/>
            <person name="Wyder S."/>
            <person name="Kriventseva E.V."/>
            <person name="Kadowaki T."/>
            <person name="Bork P."/>
            <person name="Aranda M."/>
            <person name="Bao R."/>
            <person name="Beermann A."/>
            <person name="Berns N."/>
            <person name="Bolognesi R."/>
            <person name="Bonneton F."/>
            <person name="Bopp D."/>
            <person name="Brown S.J."/>
            <person name="Bucher G."/>
            <person name="Butts T."/>
            <person name="Chaumot A."/>
            <person name="Denell R.E."/>
            <person name="Ferrier D.E."/>
            <person name="Friedrich M."/>
            <person name="Gordon C.M."/>
            <person name="Jindra M."/>
            <person name="Klingler M."/>
            <person name="Lan Q."/>
            <person name="Lattorff H.M."/>
            <person name="Laudet V."/>
            <person name="von Levetsow C."/>
            <person name="Liu Z."/>
            <person name="Lutz R."/>
            <person name="Lynch J.A."/>
            <person name="da Fonseca R.N."/>
            <person name="Posnien N."/>
            <person name="Reuter R."/>
            <person name="Roth S."/>
            <person name="Savard J."/>
            <person name="Schinko J.B."/>
            <person name="Schmitt C."/>
            <person name="Schoppmeier M."/>
            <person name="Schroder R."/>
            <person name="Shippy T.D."/>
            <person name="Simonnet F."/>
            <person name="Marques-Souza H."/>
            <person name="Tautz D."/>
            <person name="Tomoyasu Y."/>
            <person name="Trauner J."/>
            <person name="Van der Zee M."/>
            <person name="Vervoort M."/>
            <person name="Wittkopp N."/>
            <person name="Wimmer E.A."/>
            <person name="Yang X."/>
            <person name="Jones A.K."/>
            <person name="Sattelle D.B."/>
            <person name="Ebert P.R."/>
            <person name="Nelson D."/>
            <person name="Scott J.G."/>
            <person name="Beeman R.W."/>
            <person name="Muthukrishnan S."/>
            <person name="Kramer K.J."/>
            <person name="Arakane Y."/>
            <person name="Beeman R.W."/>
            <person name="Zhu Q."/>
            <person name="Hogenkamp D."/>
            <person name="Dixit R."/>
            <person name="Oppert B."/>
            <person name="Jiang H."/>
            <person name="Zou Z."/>
            <person name="Marshall J."/>
            <person name="Elpidina E."/>
            <person name="Vinokurov K."/>
            <person name="Oppert C."/>
            <person name="Zou Z."/>
            <person name="Evans J."/>
            <person name="Lu Z."/>
            <person name="Zhao P."/>
            <person name="Sumathipala N."/>
            <person name="Altincicek B."/>
            <person name="Vilcinskas A."/>
            <person name="Williams M."/>
            <person name="Hultmark D."/>
            <person name="Hetru C."/>
            <person name="Jiang H."/>
            <person name="Grimmelikhuijzen C.J."/>
            <person name="Hauser F."/>
            <person name="Cazzamali G."/>
            <person name="Williamson M."/>
            <person name="Park Y."/>
            <person name="Li B."/>
            <person name="Tanaka Y."/>
            <person name="Predel R."/>
            <person name="Neupert S."/>
            <person name="Schachtner J."/>
            <person name="Verleyen P."/>
            <person name="Raible F."/>
            <person name="Bork P."/>
            <person name="Friedrich M."/>
            <person name="Walden K.K."/>
            <person name="Robertson H.M."/>
            <person name="Angeli S."/>
            <person name="Foret S."/>
            <person name="Bucher G."/>
            <person name="Schuetz S."/>
            <person name="Maleszka R."/>
            <person name="Wimmer E.A."/>
            <person name="Beeman R.W."/>
            <person name="Lorenzen M."/>
            <person name="Tomoyasu Y."/>
            <person name="Miller S.C."/>
            <person name="Grossmann D."/>
            <person name="Bucher G."/>
        </authorList>
    </citation>
    <scope>NUCLEOTIDE SEQUENCE [LARGE SCALE GENOMIC DNA]</scope>
    <source>
        <strain evidence="1 2">Georgia GA2</strain>
    </source>
</reference>
<evidence type="ECO:0000313" key="2">
    <source>
        <dbReference type="Proteomes" id="UP000007266"/>
    </source>
</evidence>
<gene>
    <name evidence="1" type="primary">GLEAN_12003</name>
    <name evidence="1" type="ORF">TcasGA2_TC012003</name>
</gene>
<name>D6X2M5_TRICA</name>
<sequence length="71" mass="8256">MCSIDNSSQMLHKSNLIQIPFGNFDFHLLVITALDVPIIRKTKRMKYVPEECRNESLEKISRLRIIVVGVR</sequence>
<dbReference type="EMBL" id="KQ971372">
    <property type="protein sequence ID" value="EFA09855.1"/>
    <property type="molecule type" value="Genomic_DNA"/>
</dbReference>